<dbReference type="InterPro" id="IPR006566">
    <property type="entry name" value="FBD"/>
</dbReference>
<dbReference type="SMART" id="SM00579">
    <property type="entry name" value="FBD"/>
    <property type="match status" value="2"/>
</dbReference>
<dbReference type="KEGG" id="cam:101501895"/>
<dbReference type="SMART" id="SM00256">
    <property type="entry name" value="FBOX"/>
    <property type="match status" value="1"/>
</dbReference>
<evidence type="ECO:0000259" key="1">
    <source>
        <dbReference type="PROSITE" id="PS50181"/>
    </source>
</evidence>
<dbReference type="OrthoDB" id="1430255at2759"/>
<dbReference type="InterPro" id="IPR050232">
    <property type="entry name" value="FBL13/AtMIF1-like"/>
</dbReference>
<dbReference type="Pfam" id="PF00646">
    <property type="entry name" value="F-box"/>
    <property type="match status" value="1"/>
</dbReference>
<dbReference type="InterPro" id="IPR053781">
    <property type="entry name" value="F-box_AtFBL13-like"/>
</dbReference>
<name>A0A1S3EJN3_CICAR</name>
<evidence type="ECO:0000313" key="2">
    <source>
        <dbReference type="Proteomes" id="UP000087171"/>
    </source>
</evidence>
<proteinExistence type="predicted"/>
<dbReference type="InterPro" id="IPR036047">
    <property type="entry name" value="F-box-like_dom_sf"/>
</dbReference>
<gene>
    <name evidence="3" type="primary">LOC101501895</name>
</gene>
<dbReference type="SUPFAM" id="SSF52047">
    <property type="entry name" value="RNI-like"/>
    <property type="match status" value="1"/>
</dbReference>
<dbReference type="AlphaFoldDB" id="A0A1S3EJN3"/>
<protein>
    <submittedName>
        <fullName evidence="3">F-box/FBD/LRR-repeat protein At4g26340-like</fullName>
    </submittedName>
</protein>
<organism evidence="2 3">
    <name type="scientific">Cicer arietinum</name>
    <name type="common">Chickpea</name>
    <name type="synonym">Garbanzo</name>
    <dbReference type="NCBI Taxonomy" id="3827"/>
    <lineage>
        <taxon>Eukaryota</taxon>
        <taxon>Viridiplantae</taxon>
        <taxon>Streptophyta</taxon>
        <taxon>Embryophyta</taxon>
        <taxon>Tracheophyta</taxon>
        <taxon>Spermatophyta</taxon>
        <taxon>Magnoliopsida</taxon>
        <taxon>eudicotyledons</taxon>
        <taxon>Gunneridae</taxon>
        <taxon>Pentapetalae</taxon>
        <taxon>rosids</taxon>
        <taxon>fabids</taxon>
        <taxon>Fabales</taxon>
        <taxon>Fabaceae</taxon>
        <taxon>Papilionoideae</taxon>
        <taxon>50 kb inversion clade</taxon>
        <taxon>NPAAA clade</taxon>
        <taxon>Hologalegina</taxon>
        <taxon>IRL clade</taxon>
        <taxon>Cicereae</taxon>
        <taxon>Cicer</taxon>
    </lineage>
</organism>
<evidence type="ECO:0000313" key="3">
    <source>
        <dbReference type="RefSeq" id="XP_012575618.2"/>
    </source>
</evidence>
<dbReference type="PaxDb" id="3827-XP_004515020.1"/>
<feature type="domain" description="F-box" evidence="1">
    <location>
        <begin position="2"/>
        <end position="55"/>
    </location>
</feature>
<dbReference type="SUPFAM" id="SSF81383">
    <property type="entry name" value="F-box domain"/>
    <property type="match status" value="1"/>
</dbReference>
<dbReference type="Gene3D" id="1.20.1280.50">
    <property type="match status" value="1"/>
</dbReference>
<dbReference type="Pfam" id="PF08387">
    <property type="entry name" value="FBD"/>
    <property type="match status" value="2"/>
</dbReference>
<dbReference type="PANTHER" id="PTHR31900">
    <property type="entry name" value="F-BOX/RNI SUPERFAMILY PROTEIN-RELATED"/>
    <property type="match status" value="1"/>
</dbReference>
<dbReference type="CDD" id="cd22160">
    <property type="entry name" value="F-box_AtFBL13-like"/>
    <property type="match status" value="1"/>
</dbReference>
<sequence length="582" mass="67210">MADTISDLPDSILCHILSFLPTKHAATTSILSKRWKPLWLSVLNLNFDDEAFENYKTFRKFVYLITFSLRDKTLPIHSFRFKCSAYNSFQPNDFNPIFNFVMQRGLRNLNLIMFHRIKLPTCIFSFKTLEELKLSDVQIGDFDQRFSDIGDLDLVDFPRVKTLHLIRVYFKSPKYVAKFLLGFPNLEDLNTELCVSRLRKSLLPIENLDALPNLVKARICDSYTPMCLVCNAKILHVEELLPASWTRLPLFNNLTHMKLSFNPWFCYRDSMWLLEKLQQIPKLQHITIIQDCKDADIISYKCSEDLSTVPECLSSHLKTCCITGFRGSKHEFEFVKYIMQHSKVLETMTFKSISIPKFELLMKLSSCTKGSATCKLLFQSEFISQFPPTILVFGVLVDLTFVCVDFVAAMYVGIAGELGNEKIWNGGSIYISNAVCFVQIMQLLPASWTRLPLFNNLTHMKLSFNPWFCYRDSMWLLEKLQQIPKLQHITIIQDCKDADIISYKCSEDLSTVPECLSSHLKTCCITGFRGSKHEFEFVKYIMQHSKVLETMTFKSISIPKFELLMKLSSCTKGSATCKLLFD</sequence>
<dbReference type="eggNOG" id="ENOG502RRA7">
    <property type="taxonomic scope" value="Eukaryota"/>
</dbReference>
<keyword evidence="2" id="KW-1185">Reference proteome</keyword>
<dbReference type="RefSeq" id="XP_012575618.2">
    <property type="nucleotide sequence ID" value="XM_012720164.2"/>
</dbReference>
<dbReference type="PROSITE" id="PS50181">
    <property type="entry name" value="FBOX"/>
    <property type="match status" value="1"/>
</dbReference>
<dbReference type="Proteomes" id="UP000087171">
    <property type="component" value="Unplaced"/>
</dbReference>
<dbReference type="PANTHER" id="PTHR31900:SF34">
    <property type="entry name" value="EMB|CAB62440.1-RELATED"/>
    <property type="match status" value="1"/>
</dbReference>
<dbReference type="InterPro" id="IPR001810">
    <property type="entry name" value="F-box_dom"/>
</dbReference>
<reference evidence="3" key="1">
    <citation type="submission" date="2025-08" db="UniProtKB">
        <authorList>
            <consortium name="RefSeq"/>
        </authorList>
    </citation>
    <scope>IDENTIFICATION</scope>
    <source>
        <tissue evidence="3">Etiolated seedlings</tissue>
    </source>
</reference>
<dbReference type="InterPro" id="IPR032675">
    <property type="entry name" value="LRR_dom_sf"/>
</dbReference>
<accession>A0A1S3EJN3</accession>
<dbReference type="Gene3D" id="3.80.10.10">
    <property type="entry name" value="Ribonuclease Inhibitor"/>
    <property type="match status" value="1"/>
</dbReference>